<keyword evidence="4" id="KW-1185">Reference proteome</keyword>
<dbReference type="InterPro" id="IPR043502">
    <property type="entry name" value="DNA/RNA_pol_sf"/>
</dbReference>
<dbReference type="AlphaFoldDB" id="A0A9P6X9I4"/>
<dbReference type="InterPro" id="IPR052055">
    <property type="entry name" value="Hepadnavirus_pol/RT"/>
</dbReference>
<evidence type="ECO:0000313" key="4">
    <source>
        <dbReference type="Proteomes" id="UP000716291"/>
    </source>
</evidence>
<feature type="region of interest" description="Disordered" evidence="1">
    <location>
        <begin position="28"/>
        <end position="55"/>
    </location>
</feature>
<evidence type="ECO:0000259" key="2">
    <source>
        <dbReference type="PROSITE" id="PS50878"/>
    </source>
</evidence>
<dbReference type="PANTHER" id="PTHR33050">
    <property type="entry name" value="REVERSE TRANSCRIPTASE DOMAIN-CONTAINING PROTEIN"/>
    <property type="match status" value="1"/>
</dbReference>
<comment type="caution">
    <text evidence="3">The sequence shown here is derived from an EMBL/GenBank/DDBJ whole genome shotgun (WGS) entry which is preliminary data.</text>
</comment>
<name>A0A9P6X9I4_RHIOR</name>
<sequence length="505" mass="57744">MDTDDYPSMATFSSQRRLPNSIQLNTTTLEDQTTSTQSHRITSSQRGGAEISSSRHHSDFTLSNFFTIQEPNKRRLILDCQKLNTYIQCHHFKMEGIPALREIMEKNDFICKLDLKDAYVVVGLHPQSRKYLTLMNQGIVYQYKTLAFGMSVSPRVFSKMMRFAVEQLRKEGIRLVYYLDDICLLAQTKEEMHKVCTRYINSIAQTGLSGVYFQLNQYENYGACQENQQIGQSNQASSSTTNSFLQVVCKPNGKNGIHDSSNWGGALTHQILAEGPCSQLTTTSPEAGSTIHTLDQQQSRITMVDELCHRQEWTADTKDRQPKASNYDPRSQQRNIMALDLYDDVTIIELYTVAKNETEKHAGASESQLNALATICSTSENQFKKIRNLLKGELPANSKVLKYVNQDVDYHSKLKRKYEEIVFEDKDETTTPMEEPAEIKVIESVVQDSLTDEEITFIENFISKKNGKMSWKICWETGSRVGYFKRYGNGESLRVTYSRVRKNLK</sequence>
<evidence type="ECO:0000313" key="3">
    <source>
        <dbReference type="EMBL" id="KAG1308483.1"/>
    </source>
</evidence>
<gene>
    <name evidence="3" type="ORF">G6F64_006010</name>
</gene>
<dbReference type="Pfam" id="PF00078">
    <property type="entry name" value="RVT_1"/>
    <property type="match status" value="1"/>
</dbReference>
<dbReference type="EMBL" id="JAANQT010000773">
    <property type="protein sequence ID" value="KAG1308483.1"/>
    <property type="molecule type" value="Genomic_DNA"/>
</dbReference>
<proteinExistence type="predicted"/>
<dbReference type="OrthoDB" id="2282250at2759"/>
<dbReference type="Gene3D" id="3.30.70.270">
    <property type="match status" value="1"/>
</dbReference>
<evidence type="ECO:0000256" key="1">
    <source>
        <dbReference type="SAM" id="MobiDB-lite"/>
    </source>
</evidence>
<dbReference type="InterPro" id="IPR000477">
    <property type="entry name" value="RT_dom"/>
</dbReference>
<dbReference type="PANTHER" id="PTHR33050:SF7">
    <property type="entry name" value="RIBONUCLEASE H"/>
    <property type="match status" value="1"/>
</dbReference>
<protein>
    <recommendedName>
        <fullName evidence="2">Reverse transcriptase domain-containing protein</fullName>
    </recommendedName>
</protein>
<dbReference type="Gene3D" id="3.10.10.10">
    <property type="entry name" value="HIV Type 1 Reverse Transcriptase, subunit A, domain 1"/>
    <property type="match status" value="1"/>
</dbReference>
<dbReference type="InterPro" id="IPR043128">
    <property type="entry name" value="Rev_trsase/Diguanyl_cyclase"/>
</dbReference>
<dbReference type="PROSITE" id="PS50878">
    <property type="entry name" value="RT_POL"/>
    <property type="match status" value="1"/>
</dbReference>
<accession>A0A9P6X9I4</accession>
<reference evidence="3" key="1">
    <citation type="journal article" date="2020" name="Microb. Genom.">
        <title>Genetic diversity of clinical and environmental Mucorales isolates obtained from an investigation of mucormycosis cases among solid organ transplant recipients.</title>
        <authorList>
            <person name="Nguyen M.H."/>
            <person name="Kaul D."/>
            <person name="Muto C."/>
            <person name="Cheng S.J."/>
            <person name="Richter R.A."/>
            <person name="Bruno V.M."/>
            <person name="Liu G."/>
            <person name="Beyhan S."/>
            <person name="Sundermann A.J."/>
            <person name="Mounaud S."/>
            <person name="Pasculle A.W."/>
            <person name="Nierman W.C."/>
            <person name="Driscoll E."/>
            <person name="Cumbie R."/>
            <person name="Clancy C.J."/>
            <person name="Dupont C.L."/>
        </authorList>
    </citation>
    <scope>NUCLEOTIDE SEQUENCE</scope>
    <source>
        <strain evidence="3">GL11</strain>
    </source>
</reference>
<feature type="domain" description="Reverse transcriptase" evidence="2">
    <location>
        <begin position="49"/>
        <end position="268"/>
    </location>
</feature>
<dbReference type="Proteomes" id="UP000716291">
    <property type="component" value="Unassembled WGS sequence"/>
</dbReference>
<feature type="compositionally biased region" description="Low complexity" evidence="1">
    <location>
        <begin position="28"/>
        <end position="38"/>
    </location>
</feature>
<organism evidence="3 4">
    <name type="scientific">Rhizopus oryzae</name>
    <name type="common">Mucormycosis agent</name>
    <name type="synonym">Rhizopus arrhizus var. delemar</name>
    <dbReference type="NCBI Taxonomy" id="64495"/>
    <lineage>
        <taxon>Eukaryota</taxon>
        <taxon>Fungi</taxon>
        <taxon>Fungi incertae sedis</taxon>
        <taxon>Mucoromycota</taxon>
        <taxon>Mucoromycotina</taxon>
        <taxon>Mucoromycetes</taxon>
        <taxon>Mucorales</taxon>
        <taxon>Mucorineae</taxon>
        <taxon>Rhizopodaceae</taxon>
        <taxon>Rhizopus</taxon>
    </lineage>
</organism>
<dbReference type="SUPFAM" id="SSF56672">
    <property type="entry name" value="DNA/RNA polymerases"/>
    <property type="match status" value="1"/>
</dbReference>